<dbReference type="InterPro" id="IPR011032">
    <property type="entry name" value="GroES-like_sf"/>
</dbReference>
<feature type="domain" description="Enoyl reductase (ER)" evidence="4">
    <location>
        <begin position="8"/>
        <end position="325"/>
    </location>
</feature>
<evidence type="ECO:0000313" key="5">
    <source>
        <dbReference type="EMBL" id="KKN54498.1"/>
    </source>
</evidence>
<organism evidence="5">
    <name type="scientific">marine sediment metagenome</name>
    <dbReference type="NCBI Taxonomy" id="412755"/>
    <lineage>
        <taxon>unclassified sequences</taxon>
        <taxon>metagenomes</taxon>
        <taxon>ecological metagenomes</taxon>
    </lineage>
</organism>
<dbReference type="InterPro" id="IPR013149">
    <property type="entry name" value="ADH-like_C"/>
</dbReference>
<dbReference type="SMART" id="SM00829">
    <property type="entry name" value="PKS_ER"/>
    <property type="match status" value="1"/>
</dbReference>
<dbReference type="InterPro" id="IPR013154">
    <property type="entry name" value="ADH-like_N"/>
</dbReference>
<dbReference type="InterPro" id="IPR020843">
    <property type="entry name" value="ER"/>
</dbReference>
<keyword evidence="2" id="KW-0862">Zinc</keyword>
<evidence type="ECO:0000259" key="4">
    <source>
        <dbReference type="SMART" id="SM00829"/>
    </source>
</evidence>
<dbReference type="PANTHER" id="PTHR43401:SF2">
    <property type="entry name" value="L-THREONINE 3-DEHYDROGENASE"/>
    <property type="match status" value="1"/>
</dbReference>
<name>A0A0F9ULQ3_9ZZZZ</name>
<evidence type="ECO:0000256" key="2">
    <source>
        <dbReference type="ARBA" id="ARBA00022833"/>
    </source>
</evidence>
<reference evidence="5" key="1">
    <citation type="journal article" date="2015" name="Nature">
        <title>Complex archaea that bridge the gap between prokaryotes and eukaryotes.</title>
        <authorList>
            <person name="Spang A."/>
            <person name="Saw J.H."/>
            <person name="Jorgensen S.L."/>
            <person name="Zaremba-Niedzwiedzka K."/>
            <person name="Martijn J."/>
            <person name="Lind A.E."/>
            <person name="van Eijk R."/>
            <person name="Schleper C."/>
            <person name="Guy L."/>
            <person name="Ettema T.J."/>
        </authorList>
    </citation>
    <scope>NUCLEOTIDE SEQUENCE</scope>
</reference>
<proteinExistence type="predicted"/>
<comment type="caution">
    <text evidence="5">The sequence shown here is derived from an EMBL/GenBank/DDBJ whole genome shotgun (WGS) entry which is preliminary data.</text>
</comment>
<keyword evidence="1" id="KW-0479">Metal-binding</keyword>
<evidence type="ECO:0000256" key="3">
    <source>
        <dbReference type="ARBA" id="ARBA00023002"/>
    </source>
</evidence>
<dbReference type="InterPro" id="IPR050129">
    <property type="entry name" value="Zn_alcohol_dh"/>
</dbReference>
<accession>A0A0F9ULQ3</accession>
<keyword evidence="3" id="KW-0560">Oxidoreductase</keyword>
<dbReference type="SUPFAM" id="SSF50129">
    <property type="entry name" value="GroES-like"/>
    <property type="match status" value="1"/>
</dbReference>
<dbReference type="GO" id="GO:0016491">
    <property type="term" value="F:oxidoreductase activity"/>
    <property type="evidence" value="ECO:0007669"/>
    <property type="project" value="UniProtKB-KW"/>
</dbReference>
<dbReference type="PANTHER" id="PTHR43401">
    <property type="entry name" value="L-THREONINE 3-DEHYDROGENASE"/>
    <property type="match status" value="1"/>
</dbReference>
<evidence type="ECO:0000256" key="1">
    <source>
        <dbReference type="ARBA" id="ARBA00022723"/>
    </source>
</evidence>
<dbReference type="EMBL" id="LAZR01000926">
    <property type="protein sequence ID" value="KKN54498.1"/>
    <property type="molecule type" value="Genomic_DNA"/>
</dbReference>
<gene>
    <name evidence="5" type="ORF">LCGC14_0591740</name>
</gene>
<sequence length="329" mass="36816">MKVAVYYNNKDIRIQEMPKPKIKEGEILVKIKASSICGTDVMEWYRIKKAPRVLGHEATGDIVEVGEGVKKFKAGQRVFVTHHVPCYECKYCLEGNHTACEVLHEGNYDPGGFSEFIRVPRINVEHGTFLLPEDISYEEGTMVEPLACCIRGQKVINVKKNHTVLILGSGVSGLSNIQLAKLRGARVVATDVDDYRLKKAKEFGADEVIHAREDFNLKAERIIVCTGAIQAAQQAFKFIDRKGIILFFAIPNKNIEVPVVDFWRNEITVTTSYGAAPDDLKKSLKLIKDKKINVPGLITHEFPLTEIAKGFQLAANPKDSLKVIIQLNR</sequence>
<dbReference type="GO" id="GO:0008270">
    <property type="term" value="F:zinc ion binding"/>
    <property type="evidence" value="ECO:0007669"/>
    <property type="project" value="InterPro"/>
</dbReference>
<dbReference type="Gene3D" id="3.90.180.10">
    <property type="entry name" value="Medium-chain alcohol dehydrogenases, catalytic domain"/>
    <property type="match status" value="1"/>
</dbReference>
<dbReference type="PROSITE" id="PS00059">
    <property type="entry name" value="ADH_ZINC"/>
    <property type="match status" value="1"/>
</dbReference>
<dbReference type="SUPFAM" id="SSF51735">
    <property type="entry name" value="NAD(P)-binding Rossmann-fold domains"/>
    <property type="match status" value="1"/>
</dbReference>
<dbReference type="Pfam" id="PF00107">
    <property type="entry name" value="ADH_zinc_N"/>
    <property type="match status" value="1"/>
</dbReference>
<dbReference type="Pfam" id="PF08240">
    <property type="entry name" value="ADH_N"/>
    <property type="match status" value="1"/>
</dbReference>
<dbReference type="InterPro" id="IPR036291">
    <property type="entry name" value="NAD(P)-bd_dom_sf"/>
</dbReference>
<dbReference type="InterPro" id="IPR002328">
    <property type="entry name" value="ADH_Zn_CS"/>
</dbReference>
<dbReference type="Gene3D" id="3.40.50.720">
    <property type="entry name" value="NAD(P)-binding Rossmann-like Domain"/>
    <property type="match status" value="1"/>
</dbReference>
<dbReference type="AlphaFoldDB" id="A0A0F9ULQ3"/>
<protein>
    <recommendedName>
        <fullName evidence="4">Enoyl reductase (ER) domain-containing protein</fullName>
    </recommendedName>
</protein>